<evidence type="ECO:0000259" key="1">
    <source>
        <dbReference type="Pfam" id="PF00391"/>
    </source>
</evidence>
<proteinExistence type="predicted"/>
<keyword evidence="3" id="KW-1185">Reference proteome</keyword>
<dbReference type="Gene3D" id="3.50.30.10">
    <property type="entry name" value="Phosphohistidine domain"/>
    <property type="match status" value="1"/>
</dbReference>
<evidence type="ECO:0000313" key="2">
    <source>
        <dbReference type="EMBL" id="MFD0782399.1"/>
    </source>
</evidence>
<dbReference type="SUPFAM" id="SSF52009">
    <property type="entry name" value="Phosphohistidine domain"/>
    <property type="match status" value="1"/>
</dbReference>
<dbReference type="Pfam" id="PF00391">
    <property type="entry name" value="PEP-utilizers"/>
    <property type="match status" value="1"/>
</dbReference>
<organism evidence="2 3">
    <name type="scientific">Micromonospora azadirachtae</name>
    <dbReference type="NCBI Taxonomy" id="1970735"/>
    <lineage>
        <taxon>Bacteria</taxon>
        <taxon>Bacillati</taxon>
        <taxon>Actinomycetota</taxon>
        <taxon>Actinomycetes</taxon>
        <taxon>Micromonosporales</taxon>
        <taxon>Micromonosporaceae</taxon>
        <taxon>Micromonospora</taxon>
    </lineage>
</organism>
<accession>A0ABW2ZVN3</accession>
<sequence>DGGALAAHASLVAREYRIPAVGTGDATQRLRSGQLVAVDGTRRTITLHVQPGMPTPALRS</sequence>
<dbReference type="EMBL" id="JBHTHM010000003">
    <property type="protein sequence ID" value="MFD0782399.1"/>
    <property type="molecule type" value="Genomic_DNA"/>
</dbReference>
<dbReference type="InterPro" id="IPR036637">
    <property type="entry name" value="Phosphohistidine_dom_sf"/>
</dbReference>
<feature type="domain" description="PEP-utilising enzyme mobile" evidence="1">
    <location>
        <begin position="3"/>
        <end position="42"/>
    </location>
</feature>
<name>A0ABW2ZVN3_9ACTN</name>
<dbReference type="InterPro" id="IPR008279">
    <property type="entry name" value="PEP-util_enz_mobile_dom"/>
</dbReference>
<protein>
    <submittedName>
        <fullName evidence="2">PEP-utilizing enzyme</fullName>
    </submittedName>
</protein>
<comment type="caution">
    <text evidence="2">The sequence shown here is derived from an EMBL/GenBank/DDBJ whole genome shotgun (WGS) entry which is preliminary data.</text>
</comment>
<feature type="non-terminal residue" evidence="2">
    <location>
        <position position="1"/>
    </location>
</feature>
<gene>
    <name evidence="2" type="ORF">ACFQZ8_00440</name>
</gene>
<evidence type="ECO:0000313" key="3">
    <source>
        <dbReference type="Proteomes" id="UP001597053"/>
    </source>
</evidence>
<reference evidence="3" key="1">
    <citation type="journal article" date="2019" name="Int. J. Syst. Evol. Microbiol.">
        <title>The Global Catalogue of Microorganisms (GCM) 10K type strain sequencing project: providing services to taxonomists for standard genome sequencing and annotation.</title>
        <authorList>
            <consortium name="The Broad Institute Genomics Platform"/>
            <consortium name="The Broad Institute Genome Sequencing Center for Infectious Disease"/>
            <person name="Wu L."/>
            <person name="Ma J."/>
        </authorList>
    </citation>
    <scope>NUCLEOTIDE SEQUENCE [LARGE SCALE GENOMIC DNA]</scope>
    <source>
        <strain evidence="3">JCM 32148</strain>
    </source>
</reference>
<dbReference type="Proteomes" id="UP001597053">
    <property type="component" value="Unassembled WGS sequence"/>
</dbReference>